<feature type="region of interest" description="Disordered" evidence="12">
    <location>
        <begin position="151"/>
        <end position="195"/>
    </location>
</feature>
<sequence>MPSLARDVAIGENVSPIYGLRTISDSHRPSTIATASALLTASAIASAVLAADNMQTADEFRTSKLPRSRMLICRKAHTIELCRKLDIVTRLSSISKFGYIEVLGEPMRSRSVCASACLALAMTSVGNVKAQEANRNDQGASEVALPPVVVAAPKQRITQKPRAKPKGSDKIQSDGTSGQAQKVDTDGEGDGSLSGHGLPGTAGVFTLGQIDMVGGSSITNDAMWTFSKTTLDQALALAPGVAASNSGGTRNEQLIFVRGFDRWQVPISIDGITIYRPADNRIDFASFLTADVSEVQIAKGYTSVLNGPGGMGGAINLVTKKPTKPVEGEVQGGMMFGTDGQYEGYKTYASLGTRQRGYYAQLSGAVLDTDGWFLSNDFKPTPVENGGERDHSYKDNWQISAKLGLTPNTTDDYSINFVRMNNAKGAPYHVTDPVANQRYWDWPDTTQQNLYWLSHTKLGSSSFVETKAYYTTFKDSLVSYDDPAQTTQMTPKAFISDYDDWAGGGSILFGTDVTPWDTFKTTFFYRRDQHDETQAYNVKGVSCGSTKPCFQEPNQTDLEDTYSIAFENTIHATNRLDIVAGISYDWRKLYEAQEFTTTDGLFEYDKKDSDAFNWQSAIAYRYDDFSTVHASVSDRTRFPTIFERFSSRFGGATSNPDLEPERSINYEVGWTNNFARNSQMSAAVFYSDVTNLIQSVPFIYQGNAVTQSQNVGDGHYYGIEYSVDYAVTDSLLIGGNITWLQRDIHNPTNPSFELTGMPTLKGISYLTYKITDAWSITPNVEFASDRWTVTTDGKLYYKTGAFALANFQTEYDLSDKTSLLFTARNIFDENYVLTDGYPEMGRSFYANMRTQF</sequence>
<dbReference type="InterPro" id="IPR012910">
    <property type="entry name" value="Plug_dom"/>
</dbReference>
<evidence type="ECO:0000256" key="4">
    <source>
        <dbReference type="ARBA" id="ARBA00022692"/>
    </source>
</evidence>
<dbReference type="EMBL" id="CP005587">
    <property type="protein sequence ID" value="AGK57316.1"/>
    <property type="molecule type" value="Genomic_DNA"/>
</dbReference>
<keyword evidence="3 10" id="KW-1134">Transmembrane beta strand</keyword>
<evidence type="ECO:0000256" key="6">
    <source>
        <dbReference type="ARBA" id="ARBA00023077"/>
    </source>
</evidence>
<evidence type="ECO:0000256" key="11">
    <source>
        <dbReference type="RuleBase" id="RU003357"/>
    </source>
</evidence>
<dbReference type="KEGG" id="hdt:HYPDE_28183"/>
<feature type="compositionally biased region" description="Polar residues" evidence="12">
    <location>
        <begin position="173"/>
        <end position="182"/>
    </location>
</feature>
<evidence type="ECO:0000256" key="3">
    <source>
        <dbReference type="ARBA" id="ARBA00022452"/>
    </source>
</evidence>
<dbReference type="GO" id="GO:0044718">
    <property type="term" value="P:siderophore transmembrane transport"/>
    <property type="evidence" value="ECO:0007669"/>
    <property type="project" value="TreeGrafter"/>
</dbReference>
<evidence type="ECO:0000259" key="14">
    <source>
        <dbReference type="Pfam" id="PF07715"/>
    </source>
</evidence>
<proteinExistence type="inferred from homology"/>
<reference evidence="15 16" key="1">
    <citation type="journal article" date="2013" name="Genome Announc.">
        <title>Genome sequences for three denitrifying bacterial strains isolated from a uranium- and nitrate-contaminated subsurface environment.</title>
        <authorList>
            <person name="Venkatramanan R."/>
            <person name="Prakash O."/>
            <person name="Woyke T."/>
            <person name="Chain P."/>
            <person name="Goodwin L.A."/>
            <person name="Watson D."/>
            <person name="Brooks S."/>
            <person name="Kostka J.E."/>
            <person name="Green S.J."/>
        </authorList>
    </citation>
    <scope>NUCLEOTIDE SEQUENCE [LARGE SCALE GENOMIC DNA]</scope>
    <source>
        <strain evidence="15 16">1NES1</strain>
    </source>
</reference>
<dbReference type="InterPro" id="IPR000531">
    <property type="entry name" value="Beta-barrel_TonB"/>
</dbReference>
<accession>N0B9T9</accession>
<protein>
    <submittedName>
        <fullName evidence="15">TonB-dependent receptor</fullName>
    </submittedName>
</protein>
<name>N0B9T9_9HYPH</name>
<dbReference type="InterPro" id="IPR039426">
    <property type="entry name" value="TonB-dep_rcpt-like"/>
</dbReference>
<keyword evidence="8 15" id="KW-0675">Receptor</keyword>
<dbReference type="GO" id="GO:0015344">
    <property type="term" value="F:siderophore uptake transmembrane transporter activity"/>
    <property type="evidence" value="ECO:0007669"/>
    <property type="project" value="TreeGrafter"/>
</dbReference>
<evidence type="ECO:0000313" key="16">
    <source>
        <dbReference type="Proteomes" id="UP000005952"/>
    </source>
</evidence>
<dbReference type="InterPro" id="IPR037066">
    <property type="entry name" value="Plug_dom_sf"/>
</dbReference>
<keyword evidence="7 10" id="KW-0472">Membrane</keyword>
<dbReference type="GO" id="GO:0009279">
    <property type="term" value="C:cell outer membrane"/>
    <property type="evidence" value="ECO:0007669"/>
    <property type="project" value="UniProtKB-SubCell"/>
</dbReference>
<dbReference type="Gene3D" id="2.170.130.10">
    <property type="entry name" value="TonB-dependent receptor, plug domain"/>
    <property type="match status" value="1"/>
</dbReference>
<comment type="similarity">
    <text evidence="10 11">Belongs to the TonB-dependent receptor family.</text>
</comment>
<keyword evidence="9 10" id="KW-0998">Cell outer membrane</keyword>
<evidence type="ECO:0000256" key="2">
    <source>
        <dbReference type="ARBA" id="ARBA00022448"/>
    </source>
</evidence>
<evidence type="ECO:0000313" key="15">
    <source>
        <dbReference type="EMBL" id="AGK57316.1"/>
    </source>
</evidence>
<gene>
    <name evidence="15" type="ORF">HYPDE_28183</name>
</gene>
<feature type="domain" description="TonB-dependent receptor plug" evidence="14">
    <location>
        <begin position="216"/>
        <end position="314"/>
    </location>
</feature>
<dbReference type="STRING" id="670307.HYPDE_28183"/>
<dbReference type="Proteomes" id="UP000005952">
    <property type="component" value="Chromosome"/>
</dbReference>
<evidence type="ECO:0000256" key="8">
    <source>
        <dbReference type="ARBA" id="ARBA00023170"/>
    </source>
</evidence>
<dbReference type="eggNOG" id="COG4206">
    <property type="taxonomic scope" value="Bacteria"/>
</dbReference>
<keyword evidence="4 10" id="KW-0812">Transmembrane</keyword>
<dbReference type="PANTHER" id="PTHR30069">
    <property type="entry name" value="TONB-DEPENDENT OUTER MEMBRANE RECEPTOR"/>
    <property type="match status" value="1"/>
</dbReference>
<dbReference type="PROSITE" id="PS52016">
    <property type="entry name" value="TONB_DEPENDENT_REC_3"/>
    <property type="match status" value="1"/>
</dbReference>
<keyword evidence="5" id="KW-0732">Signal</keyword>
<dbReference type="AlphaFoldDB" id="N0B9T9"/>
<dbReference type="InterPro" id="IPR036942">
    <property type="entry name" value="Beta-barrel_TonB_sf"/>
</dbReference>
<keyword evidence="16" id="KW-1185">Reference proteome</keyword>
<dbReference type="Pfam" id="PF07715">
    <property type="entry name" value="Plug"/>
    <property type="match status" value="1"/>
</dbReference>
<dbReference type="Gene3D" id="2.40.170.20">
    <property type="entry name" value="TonB-dependent receptor, beta-barrel domain"/>
    <property type="match status" value="1"/>
</dbReference>
<evidence type="ECO:0000256" key="9">
    <source>
        <dbReference type="ARBA" id="ARBA00023237"/>
    </source>
</evidence>
<evidence type="ECO:0000259" key="13">
    <source>
        <dbReference type="Pfam" id="PF00593"/>
    </source>
</evidence>
<evidence type="ECO:0000256" key="5">
    <source>
        <dbReference type="ARBA" id="ARBA00022729"/>
    </source>
</evidence>
<dbReference type="Pfam" id="PF00593">
    <property type="entry name" value="TonB_dep_Rec_b-barrel"/>
    <property type="match status" value="1"/>
</dbReference>
<dbReference type="CDD" id="cd01347">
    <property type="entry name" value="ligand_gated_channel"/>
    <property type="match status" value="1"/>
</dbReference>
<dbReference type="HOGENOM" id="CLU_008287_8_2_5"/>
<dbReference type="PANTHER" id="PTHR30069:SF29">
    <property type="entry name" value="HEMOGLOBIN AND HEMOGLOBIN-HAPTOGLOBIN-BINDING PROTEIN 1-RELATED"/>
    <property type="match status" value="1"/>
</dbReference>
<evidence type="ECO:0000256" key="12">
    <source>
        <dbReference type="SAM" id="MobiDB-lite"/>
    </source>
</evidence>
<organism evidence="15 16">
    <name type="scientific">Hyphomicrobium denitrificans 1NES1</name>
    <dbReference type="NCBI Taxonomy" id="670307"/>
    <lineage>
        <taxon>Bacteria</taxon>
        <taxon>Pseudomonadati</taxon>
        <taxon>Pseudomonadota</taxon>
        <taxon>Alphaproteobacteria</taxon>
        <taxon>Hyphomicrobiales</taxon>
        <taxon>Hyphomicrobiaceae</taxon>
        <taxon>Hyphomicrobium</taxon>
    </lineage>
</organism>
<keyword evidence="2 10" id="KW-0813">Transport</keyword>
<keyword evidence="6 11" id="KW-0798">TonB box</keyword>
<dbReference type="RefSeq" id="WP_015597353.1">
    <property type="nucleotide sequence ID" value="NC_021172.1"/>
</dbReference>
<comment type="subcellular location">
    <subcellularLocation>
        <location evidence="1 10">Cell outer membrane</location>
        <topology evidence="1 10">Multi-pass membrane protein</topology>
    </subcellularLocation>
</comment>
<evidence type="ECO:0000256" key="7">
    <source>
        <dbReference type="ARBA" id="ARBA00023136"/>
    </source>
</evidence>
<evidence type="ECO:0000256" key="10">
    <source>
        <dbReference type="PROSITE-ProRule" id="PRU01360"/>
    </source>
</evidence>
<feature type="domain" description="TonB-dependent receptor-like beta-barrel" evidence="13">
    <location>
        <begin position="340"/>
        <end position="826"/>
    </location>
</feature>
<evidence type="ECO:0000256" key="1">
    <source>
        <dbReference type="ARBA" id="ARBA00004571"/>
    </source>
</evidence>
<dbReference type="SUPFAM" id="SSF56935">
    <property type="entry name" value="Porins"/>
    <property type="match status" value="1"/>
</dbReference>